<keyword evidence="2" id="KW-1185">Reference proteome</keyword>
<dbReference type="EMBL" id="FNQY01000001">
    <property type="protein sequence ID" value="SDZ74553.1"/>
    <property type="molecule type" value="Genomic_DNA"/>
</dbReference>
<name>A0A1H3VIC9_9BACT</name>
<dbReference type="Proteomes" id="UP000199041">
    <property type="component" value="Unassembled WGS sequence"/>
</dbReference>
<accession>A0A1H3VIC9</accession>
<organism evidence="1 2">
    <name type="scientific">Arachidicoccus rhizosphaerae</name>
    <dbReference type="NCBI Taxonomy" id="551991"/>
    <lineage>
        <taxon>Bacteria</taxon>
        <taxon>Pseudomonadati</taxon>
        <taxon>Bacteroidota</taxon>
        <taxon>Chitinophagia</taxon>
        <taxon>Chitinophagales</taxon>
        <taxon>Chitinophagaceae</taxon>
        <taxon>Arachidicoccus</taxon>
    </lineage>
</organism>
<evidence type="ECO:0000313" key="1">
    <source>
        <dbReference type="EMBL" id="SDZ74553.1"/>
    </source>
</evidence>
<protein>
    <submittedName>
        <fullName evidence="1">Uncharacterized protein</fullName>
    </submittedName>
</protein>
<proteinExistence type="predicted"/>
<evidence type="ECO:0000313" key="2">
    <source>
        <dbReference type="Proteomes" id="UP000199041"/>
    </source>
</evidence>
<dbReference type="AlphaFoldDB" id="A0A1H3VIC9"/>
<reference evidence="1 2" key="1">
    <citation type="submission" date="2016-10" db="EMBL/GenBank/DDBJ databases">
        <authorList>
            <person name="de Groot N.N."/>
        </authorList>
    </citation>
    <scope>NUCLEOTIDE SEQUENCE [LARGE SCALE GENOMIC DNA]</scope>
    <source>
        <strain evidence="1 2">Vu-144</strain>
    </source>
</reference>
<sequence length="137" mass="15789">MPLVACVMNMKRPERLPSRLLKAVFQPPDNILDNEQWDEQAFLLKEEFLRFSRRKQLLILRFYAEKISIIALAEAFNISAKACPRELNCYFPAIEGAYYLRTLLTKSRQLDPQDLIKMGMATRLAASAISCVGNRCF</sequence>
<gene>
    <name evidence="1" type="ORF">SAMN05192529_101167</name>
</gene>